<keyword evidence="2" id="KW-0812">Transmembrane</keyword>
<keyword evidence="2" id="KW-0472">Membrane</keyword>
<accession>A0AAE0GLK6</accession>
<dbReference type="EMBL" id="LGRX02004440">
    <property type="protein sequence ID" value="KAK3280329.1"/>
    <property type="molecule type" value="Genomic_DNA"/>
</dbReference>
<dbReference type="Proteomes" id="UP001190700">
    <property type="component" value="Unassembled WGS sequence"/>
</dbReference>
<evidence type="ECO:0000313" key="3">
    <source>
        <dbReference type="EMBL" id="KAK3280329.1"/>
    </source>
</evidence>
<comment type="caution">
    <text evidence="3">The sequence shown here is derived from an EMBL/GenBank/DDBJ whole genome shotgun (WGS) entry which is preliminary data.</text>
</comment>
<reference evidence="3 4" key="1">
    <citation type="journal article" date="2015" name="Genome Biol. Evol.">
        <title>Comparative Genomics of a Bacterivorous Green Alga Reveals Evolutionary Causalities and Consequences of Phago-Mixotrophic Mode of Nutrition.</title>
        <authorList>
            <person name="Burns J.A."/>
            <person name="Paasch A."/>
            <person name="Narechania A."/>
            <person name="Kim E."/>
        </authorList>
    </citation>
    <scope>NUCLEOTIDE SEQUENCE [LARGE SCALE GENOMIC DNA]</scope>
    <source>
        <strain evidence="3 4">PLY_AMNH</strain>
    </source>
</reference>
<feature type="compositionally biased region" description="Basic and acidic residues" evidence="1">
    <location>
        <begin position="451"/>
        <end position="465"/>
    </location>
</feature>
<organism evidence="3 4">
    <name type="scientific">Cymbomonas tetramitiformis</name>
    <dbReference type="NCBI Taxonomy" id="36881"/>
    <lineage>
        <taxon>Eukaryota</taxon>
        <taxon>Viridiplantae</taxon>
        <taxon>Chlorophyta</taxon>
        <taxon>Pyramimonadophyceae</taxon>
        <taxon>Pyramimonadales</taxon>
        <taxon>Pyramimonadaceae</taxon>
        <taxon>Cymbomonas</taxon>
    </lineage>
</organism>
<evidence type="ECO:0000313" key="4">
    <source>
        <dbReference type="Proteomes" id="UP001190700"/>
    </source>
</evidence>
<sequence>MEVMEYLDLEAGVDKVVGFFDDFMAGLSGSARPRARRMGRIVVGVIFCLNIWIFYSNIRWVMKTPVQPAPGFPMEHVEEKPPPPAEPVGGYNIVLPRKDLIVEAPKPIHDPPPLPPPLQEQLAASKSFFRGDGEFGKRDPSRPNPDVYSERLPTIVTMVSTELMPAVRSLVGSIHFWHPEADILLYQIDSLTERHASEVDLWSNVELLPVLTALQYVIEDESLELAYGPVFELKRMLTAQRDAGLEATVLEPDLKDAFTKLKAVQPVVMWHAAYLRRNVFFLETFTYLSGWIDNVLKALKRDGQYFIQDQAVGGGCFANAQGYSFQSEGYLKLLREYLSCAVAAECPSAANLNAEEAGMSNWWGMPPEDLSGFVCHSSSQAKVAIDETYMPGMTDDTSSLSSLDGSAGIAKLGPDVLYDCRLLFTDKKAVVAMESQIKSESAVMQHVAQNEARRKGGGAEDRGGEDVGEGEGGGGEEGGDARPEPVHIALGIPTTTLGTQLAQPDALPLLNIFLPSFLGTLDKNSPKHRYTLYLGFELGDGVYDSKQKMERFKRRMVIMIGTYPVAIKVLRFGVSLSTTYVWNGLFTAAMEDGAQYFLACHDDTEFYPTAGRYWSDVLVESLVDNALHTNFGVAAPLDMRSPKTISHTFVHRTHMDIFSELFPGRLSNTEHDEWISRVYGYKNTFLHTGVQVCAPSPRSQQPEGSLLRGVWASLNHGKIIMTLSLCLSFMM</sequence>
<feature type="region of interest" description="Disordered" evidence="1">
    <location>
        <begin position="448"/>
        <end position="483"/>
    </location>
</feature>
<keyword evidence="2" id="KW-1133">Transmembrane helix</keyword>
<proteinExistence type="predicted"/>
<dbReference type="AlphaFoldDB" id="A0AAE0GLK6"/>
<gene>
    <name evidence="3" type="ORF">CYMTET_11827</name>
</gene>
<feature type="transmembrane region" description="Helical" evidence="2">
    <location>
        <begin position="38"/>
        <end position="55"/>
    </location>
</feature>
<protein>
    <submittedName>
        <fullName evidence="3">Uncharacterized protein</fullName>
    </submittedName>
</protein>
<evidence type="ECO:0000256" key="1">
    <source>
        <dbReference type="SAM" id="MobiDB-lite"/>
    </source>
</evidence>
<name>A0AAE0GLK6_9CHLO</name>
<keyword evidence="4" id="KW-1185">Reference proteome</keyword>
<evidence type="ECO:0000256" key="2">
    <source>
        <dbReference type="SAM" id="Phobius"/>
    </source>
</evidence>